<feature type="compositionally biased region" description="Basic and acidic residues" evidence="1">
    <location>
        <begin position="66"/>
        <end position="78"/>
    </location>
</feature>
<evidence type="ECO:0000313" key="2">
    <source>
        <dbReference type="EMBL" id="CAK9265593.1"/>
    </source>
</evidence>
<protein>
    <submittedName>
        <fullName evidence="2">Uncharacterized protein</fullName>
    </submittedName>
</protein>
<name>A0ABP0WFD9_9BRYO</name>
<evidence type="ECO:0000313" key="3">
    <source>
        <dbReference type="Proteomes" id="UP001497444"/>
    </source>
</evidence>
<evidence type="ECO:0000256" key="1">
    <source>
        <dbReference type="SAM" id="MobiDB-lite"/>
    </source>
</evidence>
<dbReference type="Proteomes" id="UP001497444">
    <property type="component" value="Chromosome 17"/>
</dbReference>
<organism evidence="2 3">
    <name type="scientific">Sphagnum jensenii</name>
    <dbReference type="NCBI Taxonomy" id="128206"/>
    <lineage>
        <taxon>Eukaryota</taxon>
        <taxon>Viridiplantae</taxon>
        <taxon>Streptophyta</taxon>
        <taxon>Embryophyta</taxon>
        <taxon>Bryophyta</taxon>
        <taxon>Sphagnophytina</taxon>
        <taxon>Sphagnopsida</taxon>
        <taxon>Sphagnales</taxon>
        <taxon>Sphagnaceae</taxon>
        <taxon>Sphagnum</taxon>
    </lineage>
</organism>
<keyword evidence="3" id="KW-1185">Reference proteome</keyword>
<feature type="compositionally biased region" description="Basic and acidic residues" evidence="1">
    <location>
        <begin position="46"/>
        <end position="55"/>
    </location>
</feature>
<dbReference type="EMBL" id="OZ020112">
    <property type="protein sequence ID" value="CAK9265593.1"/>
    <property type="molecule type" value="Genomic_DNA"/>
</dbReference>
<accession>A0ABP0WFD9</accession>
<gene>
    <name evidence="2" type="ORF">CSSPJE1EN1_LOCUS11071</name>
</gene>
<feature type="compositionally biased region" description="Basic and acidic residues" evidence="1">
    <location>
        <begin position="131"/>
        <end position="147"/>
    </location>
</feature>
<sequence length="147" mass="16563">MIRFSDPSPQSTYPSKIMTRMIAIADVRWIGDVHQNLNAKSAEVSGIRRERDTNKGGRGQTASEHTLSRLGDHQITKDKSSWRQWRRYEGTLPKNQQFCGQMRFAWEASTGSLAKKPLGGSRGGMVAALGSEEKGARREDRRMILRS</sequence>
<proteinExistence type="predicted"/>
<reference evidence="2" key="1">
    <citation type="submission" date="2024-02" db="EMBL/GenBank/DDBJ databases">
        <authorList>
            <consortium name="ELIXIR-Norway"/>
            <consortium name="Elixir Norway"/>
        </authorList>
    </citation>
    <scope>NUCLEOTIDE SEQUENCE</scope>
</reference>
<feature type="region of interest" description="Disordered" evidence="1">
    <location>
        <begin position="116"/>
        <end position="147"/>
    </location>
</feature>
<feature type="region of interest" description="Disordered" evidence="1">
    <location>
        <begin position="44"/>
        <end position="78"/>
    </location>
</feature>